<feature type="region of interest" description="Disordered" evidence="1">
    <location>
        <begin position="450"/>
        <end position="507"/>
    </location>
</feature>
<feature type="compositionally biased region" description="Polar residues" evidence="1">
    <location>
        <begin position="75"/>
        <end position="96"/>
    </location>
</feature>
<evidence type="ECO:0000313" key="3">
    <source>
        <dbReference type="EMBL" id="KAG6950960.1"/>
    </source>
</evidence>
<feature type="compositionally biased region" description="Basic and acidic residues" evidence="1">
    <location>
        <begin position="360"/>
        <end position="381"/>
    </location>
</feature>
<dbReference type="EMBL" id="JAENGY010001250">
    <property type="protein sequence ID" value="KAG6950960.1"/>
    <property type="molecule type" value="Genomic_DNA"/>
</dbReference>
<feature type="transmembrane region" description="Helical" evidence="2">
    <location>
        <begin position="808"/>
        <end position="828"/>
    </location>
</feature>
<feature type="transmembrane region" description="Helical" evidence="2">
    <location>
        <begin position="776"/>
        <end position="796"/>
    </location>
</feature>
<evidence type="ECO:0008006" key="5">
    <source>
        <dbReference type="Google" id="ProtNLM"/>
    </source>
</evidence>
<evidence type="ECO:0000256" key="2">
    <source>
        <dbReference type="SAM" id="Phobius"/>
    </source>
</evidence>
<dbReference type="GO" id="GO:0006659">
    <property type="term" value="P:phosphatidylserine biosynthetic process"/>
    <property type="evidence" value="ECO:0007669"/>
    <property type="project" value="InterPro"/>
</dbReference>
<feature type="transmembrane region" description="Helical" evidence="2">
    <location>
        <begin position="911"/>
        <end position="931"/>
    </location>
</feature>
<organism evidence="3 4">
    <name type="scientific">Phytophthora aleatoria</name>
    <dbReference type="NCBI Taxonomy" id="2496075"/>
    <lineage>
        <taxon>Eukaryota</taxon>
        <taxon>Sar</taxon>
        <taxon>Stramenopiles</taxon>
        <taxon>Oomycota</taxon>
        <taxon>Peronosporomycetes</taxon>
        <taxon>Peronosporales</taxon>
        <taxon>Peronosporaceae</taxon>
        <taxon>Phytophthora</taxon>
    </lineage>
</organism>
<reference evidence="3" key="1">
    <citation type="submission" date="2021-01" db="EMBL/GenBank/DDBJ databases">
        <title>Phytophthora aleatoria, a newly-described species from Pinus radiata is distinct from Phytophthora cactorum isolates based on comparative genomics.</title>
        <authorList>
            <person name="Mcdougal R."/>
            <person name="Panda P."/>
            <person name="Williams N."/>
            <person name="Studholme D.J."/>
        </authorList>
    </citation>
    <scope>NUCLEOTIDE SEQUENCE</scope>
    <source>
        <strain evidence="3">NZFS 4037</strain>
    </source>
</reference>
<feature type="transmembrane region" description="Helical" evidence="2">
    <location>
        <begin position="562"/>
        <end position="579"/>
    </location>
</feature>
<feature type="compositionally biased region" description="Polar residues" evidence="1">
    <location>
        <begin position="38"/>
        <end position="52"/>
    </location>
</feature>
<feature type="transmembrane region" description="Helical" evidence="2">
    <location>
        <begin position="840"/>
        <end position="859"/>
    </location>
</feature>
<feature type="transmembrane region" description="Helical" evidence="2">
    <location>
        <begin position="871"/>
        <end position="891"/>
    </location>
</feature>
<name>A0A8J5IXP5_9STRA</name>
<dbReference type="Proteomes" id="UP000709295">
    <property type="component" value="Unassembled WGS sequence"/>
</dbReference>
<dbReference type="InterPro" id="IPR004277">
    <property type="entry name" value="PSS"/>
</dbReference>
<feature type="compositionally biased region" description="Polar residues" evidence="1">
    <location>
        <begin position="496"/>
        <end position="507"/>
    </location>
</feature>
<gene>
    <name evidence="3" type="ORF">JG688_00013941</name>
</gene>
<feature type="compositionally biased region" description="Low complexity" evidence="1">
    <location>
        <begin position="274"/>
        <end position="283"/>
    </location>
</feature>
<protein>
    <recommendedName>
        <fullName evidence="5">Phosphatidylserine synthase</fullName>
    </recommendedName>
</protein>
<evidence type="ECO:0000313" key="4">
    <source>
        <dbReference type="Proteomes" id="UP000709295"/>
    </source>
</evidence>
<dbReference type="PANTHER" id="PTHR35213">
    <property type="entry name" value="RING-TYPE DOMAIN-CONTAINING PROTEIN-RELATED"/>
    <property type="match status" value="1"/>
</dbReference>
<feature type="transmembrane region" description="Helical" evidence="2">
    <location>
        <begin position="708"/>
        <end position="729"/>
    </location>
</feature>
<keyword evidence="4" id="KW-1185">Reference proteome</keyword>
<feature type="region of interest" description="Disordered" evidence="1">
    <location>
        <begin position="402"/>
        <end position="432"/>
    </location>
</feature>
<proteinExistence type="predicted"/>
<feature type="transmembrane region" description="Helical" evidence="2">
    <location>
        <begin position="591"/>
        <end position="611"/>
    </location>
</feature>
<keyword evidence="2" id="KW-0812">Transmembrane</keyword>
<dbReference type="AlphaFoldDB" id="A0A8J5IXP5"/>
<dbReference type="Pfam" id="PF03034">
    <property type="entry name" value="PSS"/>
    <property type="match status" value="1"/>
</dbReference>
<feature type="compositionally biased region" description="Low complexity" evidence="1">
    <location>
        <begin position="53"/>
        <end position="74"/>
    </location>
</feature>
<sequence length="932" mass="104879">MDALSSLCFTASASSLCNYPSDEQQQPVPEPTPVSKPKANSTVTILSSPSTNSPKAGKAPASSSCPAEAPVSPSTPDNDGYNSPKTKENQAQTQDMPSPFPIRASGKRKRLNLEDDELTSFITPTPSKRKASSDYLRKGQWTSTEERLARLLIEAFEEGYLPIYTGIRLRGYLAVQLQCDPMRVSKKLCAGTIDGKQVPKNYGQKKFKLRKKSLWDSDEVACRIADLQRLTRAMWTEARMRKPSFLTLSSTRNLTKRRGSDDDDDSLSSPPSPARGRSPSSTPRSKKQKVFPIIYLNLSRLKRYSGRGDSSDSEPASKYSDSDSEPVRLDGESLQAAYDLLTLCSPRGTSTKGKSKKSKKDAAKKVAPAEETTKDAVESSEDKIRVDDSIMDIRIKDELWEPHGEGIPSEDKANEGKSNPNASITDCPGEDATTVGTAMEMADTPIKETLEPLADPRDQAVMATEGPKSSLRQRKGKTISVLETQDAADGSVSEPPGSQRSSPRPESWSYNTFRATHGSEVEGLLLFPEQPRQIFVLLLVVLGFSYYSFTHDSQDAVQNVRNAMFAAIWIFLVYCFLQTRDGLMMRPHPGVWRVVHGCSVVYLLLLAAMLVQNRESAMKGMQYLFPEVGSRPKTKIPAQLQCEINPESLTRGVTSIWFFAHVTGWWGKMCMFRDWRFCWVLSIAFEILELALQFVIPDFQECWWDSLLLDLLGANMLGMCLGRVTLWLLQSKEYDWSGRRGKKMGYFRLALNQFTPFSWEQYHWEVFSSFKRFAEIFFAIVMCLLTELNAFFMLTTLSIPKESNFNSFRLLLVFLLGIPAAAEYYEFITNPECWRLGQNSWMLLSIATFEVLVWVKFSANGVLFTQPPPPMVLYPILAFVIMFSIWMLLFFRTAPQPTSRRARGLVTGWGYLDVLFWASFTPLVFLSSQWAF</sequence>
<feature type="region of interest" description="Disordered" evidence="1">
    <location>
        <begin position="17"/>
        <end position="132"/>
    </location>
</feature>
<feature type="region of interest" description="Disordered" evidence="1">
    <location>
        <begin position="304"/>
        <end position="328"/>
    </location>
</feature>
<feature type="transmembrane region" description="Helical" evidence="2">
    <location>
        <begin position="677"/>
        <end position="696"/>
    </location>
</feature>
<evidence type="ECO:0000256" key="1">
    <source>
        <dbReference type="SAM" id="MobiDB-lite"/>
    </source>
</evidence>
<dbReference type="GO" id="GO:0106245">
    <property type="term" value="F:L-serine-phosphatidylethanolamine phosphatidyltransferase activity"/>
    <property type="evidence" value="ECO:0007669"/>
    <property type="project" value="InterPro"/>
</dbReference>
<keyword evidence="2" id="KW-1133">Transmembrane helix</keyword>
<comment type="caution">
    <text evidence="3">The sequence shown here is derived from an EMBL/GenBank/DDBJ whole genome shotgun (WGS) entry which is preliminary data.</text>
</comment>
<feature type="region of interest" description="Disordered" evidence="1">
    <location>
        <begin position="249"/>
        <end position="287"/>
    </location>
</feature>
<feature type="region of interest" description="Disordered" evidence="1">
    <location>
        <begin position="345"/>
        <end position="381"/>
    </location>
</feature>
<feature type="compositionally biased region" description="Basic and acidic residues" evidence="1">
    <location>
        <begin position="402"/>
        <end position="415"/>
    </location>
</feature>
<dbReference type="PANTHER" id="PTHR35213:SF3">
    <property type="entry name" value="MYB-LIKE DOMAIN-CONTAINING PROTEIN"/>
    <property type="match status" value="1"/>
</dbReference>
<feature type="transmembrane region" description="Helical" evidence="2">
    <location>
        <begin position="534"/>
        <end position="550"/>
    </location>
</feature>
<accession>A0A8J5IXP5</accession>
<keyword evidence="2" id="KW-0472">Membrane</keyword>